<feature type="region of interest" description="Disordered" evidence="5">
    <location>
        <begin position="165"/>
        <end position="256"/>
    </location>
</feature>
<dbReference type="EMBL" id="JANBPT010000981">
    <property type="protein sequence ID" value="KAJ1911000.1"/>
    <property type="molecule type" value="Genomic_DNA"/>
</dbReference>
<evidence type="ECO:0000313" key="8">
    <source>
        <dbReference type="Proteomes" id="UP001150569"/>
    </source>
</evidence>
<feature type="compositionally biased region" description="Low complexity" evidence="5">
    <location>
        <begin position="1"/>
        <end position="16"/>
    </location>
</feature>
<dbReference type="InterPro" id="IPR017907">
    <property type="entry name" value="Znf_RING_CS"/>
</dbReference>
<dbReference type="GO" id="GO:0008270">
    <property type="term" value="F:zinc ion binding"/>
    <property type="evidence" value="ECO:0007669"/>
    <property type="project" value="UniProtKB-KW"/>
</dbReference>
<evidence type="ECO:0000256" key="5">
    <source>
        <dbReference type="SAM" id="MobiDB-lite"/>
    </source>
</evidence>
<keyword evidence="1" id="KW-0479">Metal-binding</keyword>
<gene>
    <name evidence="7" type="ORF">IWQ60_010358</name>
</gene>
<dbReference type="Gene3D" id="3.30.40.10">
    <property type="entry name" value="Zinc/RING finger domain, C3HC4 (zinc finger)"/>
    <property type="match status" value="1"/>
</dbReference>
<keyword evidence="8" id="KW-1185">Reference proteome</keyword>
<evidence type="ECO:0000256" key="4">
    <source>
        <dbReference type="PROSITE-ProRule" id="PRU00175"/>
    </source>
</evidence>
<feature type="domain" description="RING-type" evidence="6">
    <location>
        <begin position="91"/>
        <end position="132"/>
    </location>
</feature>
<feature type="region of interest" description="Disordered" evidence="5">
    <location>
        <begin position="1"/>
        <end position="65"/>
    </location>
</feature>
<dbReference type="Pfam" id="PF13920">
    <property type="entry name" value="zf-C3HC4_3"/>
    <property type="match status" value="1"/>
</dbReference>
<proteinExistence type="predicted"/>
<feature type="compositionally biased region" description="Low complexity" evidence="5">
    <location>
        <begin position="209"/>
        <end position="225"/>
    </location>
</feature>
<dbReference type="OrthoDB" id="6105938at2759"/>
<dbReference type="SUPFAM" id="SSF57850">
    <property type="entry name" value="RING/U-box"/>
    <property type="match status" value="1"/>
</dbReference>
<feature type="compositionally biased region" description="Basic and acidic residues" evidence="5">
    <location>
        <begin position="180"/>
        <end position="189"/>
    </location>
</feature>
<accession>A0A9W7ZLC3</accession>
<evidence type="ECO:0000256" key="2">
    <source>
        <dbReference type="ARBA" id="ARBA00022771"/>
    </source>
</evidence>
<evidence type="ECO:0000259" key="6">
    <source>
        <dbReference type="PROSITE" id="PS50089"/>
    </source>
</evidence>
<keyword evidence="2 4" id="KW-0863">Zinc-finger</keyword>
<dbReference type="AlphaFoldDB" id="A0A9W7ZLC3"/>
<dbReference type="PROSITE" id="PS00518">
    <property type="entry name" value="ZF_RING_1"/>
    <property type="match status" value="1"/>
</dbReference>
<name>A0A9W7ZLC3_9FUNG</name>
<dbReference type="PANTHER" id="PTHR23041">
    <property type="entry name" value="RING FINGER DOMAIN-CONTAINING"/>
    <property type="match status" value="1"/>
</dbReference>
<sequence>MAEQTSSSPNGSPSTSRVLRNQATASPSPKRRSTTVADKATPPARTCKTRATASAGPSLMTTTTSTTFPLRHPLHVQIDASTLDQLPNITCVVCLGAPDPAATVACGHVFCEPCVLQLFQASNPPHHCPTCRQRFNRRQVRILQFPVAQVTMMTAAAHGDAKVGVTNPLARGNAGANSVGKKDEPKEGDGSEDNTAESSSHRKRRRGLSTTQTTVISTTTGTGTVPSRPSRSTATAHRDGGPSRQTVIDLDRRGLI</sequence>
<dbReference type="PROSITE" id="PS50089">
    <property type="entry name" value="ZF_RING_2"/>
    <property type="match status" value="1"/>
</dbReference>
<keyword evidence="3" id="KW-0862">Zinc</keyword>
<evidence type="ECO:0000313" key="7">
    <source>
        <dbReference type="EMBL" id="KAJ1911000.1"/>
    </source>
</evidence>
<dbReference type="InterPro" id="IPR013083">
    <property type="entry name" value="Znf_RING/FYVE/PHD"/>
</dbReference>
<organism evidence="7 8">
    <name type="scientific">Tieghemiomyces parasiticus</name>
    <dbReference type="NCBI Taxonomy" id="78921"/>
    <lineage>
        <taxon>Eukaryota</taxon>
        <taxon>Fungi</taxon>
        <taxon>Fungi incertae sedis</taxon>
        <taxon>Zoopagomycota</taxon>
        <taxon>Kickxellomycotina</taxon>
        <taxon>Dimargaritomycetes</taxon>
        <taxon>Dimargaritales</taxon>
        <taxon>Dimargaritaceae</taxon>
        <taxon>Tieghemiomyces</taxon>
    </lineage>
</organism>
<dbReference type="InterPro" id="IPR001841">
    <property type="entry name" value="Znf_RING"/>
</dbReference>
<evidence type="ECO:0000256" key="3">
    <source>
        <dbReference type="ARBA" id="ARBA00022833"/>
    </source>
</evidence>
<dbReference type="Proteomes" id="UP001150569">
    <property type="component" value="Unassembled WGS sequence"/>
</dbReference>
<reference evidence="7" key="1">
    <citation type="submission" date="2022-07" db="EMBL/GenBank/DDBJ databases">
        <title>Phylogenomic reconstructions and comparative analyses of Kickxellomycotina fungi.</title>
        <authorList>
            <person name="Reynolds N.K."/>
            <person name="Stajich J.E."/>
            <person name="Barry K."/>
            <person name="Grigoriev I.V."/>
            <person name="Crous P."/>
            <person name="Smith M.E."/>
        </authorList>
    </citation>
    <scope>NUCLEOTIDE SEQUENCE</scope>
    <source>
        <strain evidence="7">RSA 861</strain>
    </source>
</reference>
<comment type="caution">
    <text evidence="7">The sequence shown here is derived from an EMBL/GenBank/DDBJ whole genome shotgun (WGS) entry which is preliminary data.</text>
</comment>
<evidence type="ECO:0000256" key="1">
    <source>
        <dbReference type="ARBA" id="ARBA00022723"/>
    </source>
</evidence>
<dbReference type="InterPro" id="IPR047134">
    <property type="entry name" value="RNF4"/>
</dbReference>
<protein>
    <recommendedName>
        <fullName evidence="6">RING-type domain-containing protein</fullName>
    </recommendedName>
</protein>
<dbReference type="SMART" id="SM00184">
    <property type="entry name" value="RING"/>
    <property type="match status" value="1"/>
</dbReference>
<feature type="compositionally biased region" description="Polar residues" evidence="5">
    <location>
        <begin position="17"/>
        <end position="27"/>
    </location>
</feature>
<dbReference type="PANTHER" id="PTHR23041:SF78">
    <property type="entry name" value="E3 UBIQUITIN-PROTEIN LIGASE RNF4"/>
    <property type="match status" value="1"/>
</dbReference>